<dbReference type="Gene3D" id="3.30.460.10">
    <property type="entry name" value="Beta Polymerase, domain 2"/>
    <property type="match status" value="1"/>
</dbReference>
<dbReference type="InterPro" id="IPR052366">
    <property type="entry name" value="GTP_Pyrophosphokinase"/>
</dbReference>
<evidence type="ECO:0000313" key="4">
    <source>
        <dbReference type="EMBL" id="GIQ62676.1"/>
    </source>
</evidence>
<feature type="domain" description="RelA/SpoT" evidence="3">
    <location>
        <begin position="93"/>
        <end position="216"/>
    </location>
</feature>
<evidence type="ECO:0000256" key="1">
    <source>
        <dbReference type="ARBA" id="ARBA00004976"/>
    </source>
</evidence>
<dbReference type="Pfam" id="PF04607">
    <property type="entry name" value="RelA_SpoT"/>
    <property type="match status" value="1"/>
</dbReference>
<name>A0ABQ4N3C8_9BACL</name>
<comment type="pathway">
    <text evidence="1">Purine metabolism; ppGpp biosynthesis; ppGpp from GTP: step 1/2.</text>
</comment>
<gene>
    <name evidence="4" type="ORF">PACILC2_12440</name>
</gene>
<dbReference type="EMBL" id="BOVJ01000040">
    <property type="protein sequence ID" value="GIQ62676.1"/>
    <property type="molecule type" value="Genomic_DNA"/>
</dbReference>
<dbReference type="SUPFAM" id="SSF81301">
    <property type="entry name" value="Nucleotidyltransferase"/>
    <property type="match status" value="1"/>
</dbReference>
<dbReference type="InterPro" id="IPR043519">
    <property type="entry name" value="NT_sf"/>
</dbReference>
<evidence type="ECO:0000313" key="5">
    <source>
        <dbReference type="Proteomes" id="UP000680304"/>
    </source>
</evidence>
<dbReference type="RefSeq" id="WP_082655464.1">
    <property type="nucleotide sequence ID" value="NZ_BOVJ01000040.1"/>
</dbReference>
<sequence length="273" mass="31813">MRFFFVAILNFHRLFSFYSCCGYILEQGRACSGHEIDREGTAILQHYRQNAQQWKHLLLTYKFALDEMSTKLMILNEEFQFVHDYNPIEHIKTRLKTPESIVDKLRRKGFEVNLGNARAHIHDIAGVRVICSFSTDIYRIYEMICAQSDVTIVQVKDYVRQPKPNGYQSLHMIVEIPVFLTDRMESVKVEIQIRTMAMDFWASLEHKIYYKYNANVPASIRRQLKEAADTIASLDEQMLSLNEEVQQYRPDSDRTGGRPDIPFELLTSGDNGS</sequence>
<dbReference type="SMART" id="SM00954">
    <property type="entry name" value="RelA_SpoT"/>
    <property type="match status" value="1"/>
</dbReference>
<reference evidence="4 5" key="1">
    <citation type="submission" date="2021-04" db="EMBL/GenBank/DDBJ databases">
        <title>Draft genome sequence of Paenibacillus cisolokensis, LC2-13A.</title>
        <authorList>
            <person name="Uke A."/>
            <person name="Chhe C."/>
            <person name="Baramee S."/>
            <person name="Kosugi A."/>
        </authorList>
    </citation>
    <scope>NUCLEOTIDE SEQUENCE [LARGE SCALE GENOMIC DNA]</scope>
    <source>
        <strain evidence="4 5">LC2-13A</strain>
    </source>
</reference>
<dbReference type="PANTHER" id="PTHR47837:SF2">
    <property type="entry name" value="GTP PYROPHOSPHOKINASE YWAC"/>
    <property type="match status" value="1"/>
</dbReference>
<dbReference type="Proteomes" id="UP000680304">
    <property type="component" value="Unassembled WGS sequence"/>
</dbReference>
<protein>
    <recommendedName>
        <fullName evidence="3">RelA/SpoT domain-containing protein</fullName>
    </recommendedName>
</protein>
<dbReference type="Gene3D" id="1.10.287.860">
    <property type="entry name" value="Nucleotidyltransferase"/>
    <property type="match status" value="1"/>
</dbReference>
<accession>A0ABQ4N3C8</accession>
<dbReference type="CDD" id="cd05399">
    <property type="entry name" value="NT_Rel-Spo_like"/>
    <property type="match status" value="1"/>
</dbReference>
<keyword evidence="5" id="KW-1185">Reference proteome</keyword>
<feature type="region of interest" description="Disordered" evidence="2">
    <location>
        <begin position="248"/>
        <end position="273"/>
    </location>
</feature>
<comment type="caution">
    <text evidence="4">The sequence shown here is derived from an EMBL/GenBank/DDBJ whole genome shotgun (WGS) entry which is preliminary data.</text>
</comment>
<dbReference type="PANTHER" id="PTHR47837">
    <property type="entry name" value="GTP PYROPHOSPHOKINASE YJBM"/>
    <property type="match status" value="1"/>
</dbReference>
<organism evidence="4 5">
    <name type="scientific">Paenibacillus cisolokensis</name>
    <dbReference type="NCBI Taxonomy" id="1658519"/>
    <lineage>
        <taxon>Bacteria</taxon>
        <taxon>Bacillati</taxon>
        <taxon>Bacillota</taxon>
        <taxon>Bacilli</taxon>
        <taxon>Bacillales</taxon>
        <taxon>Paenibacillaceae</taxon>
        <taxon>Paenibacillus</taxon>
    </lineage>
</organism>
<dbReference type="InterPro" id="IPR007685">
    <property type="entry name" value="RelA_SpoT"/>
</dbReference>
<evidence type="ECO:0000256" key="2">
    <source>
        <dbReference type="SAM" id="MobiDB-lite"/>
    </source>
</evidence>
<evidence type="ECO:0000259" key="3">
    <source>
        <dbReference type="SMART" id="SM00954"/>
    </source>
</evidence>
<proteinExistence type="predicted"/>